<dbReference type="Pfam" id="PF13795">
    <property type="entry name" value="HupE_UreJ_2"/>
    <property type="match status" value="1"/>
</dbReference>
<comment type="caution">
    <text evidence="2">The sequence shown here is derived from an EMBL/GenBank/DDBJ whole genome shotgun (WGS) entry which is preliminary data.</text>
</comment>
<dbReference type="EMBL" id="LAZR01000712">
    <property type="protein sequence ID" value="KKN59885.1"/>
    <property type="molecule type" value="Genomic_DNA"/>
</dbReference>
<feature type="transmembrane region" description="Helical" evidence="1">
    <location>
        <begin position="308"/>
        <end position="334"/>
    </location>
</feature>
<protein>
    <recommendedName>
        <fullName evidence="3">HupE/UreJ protein</fullName>
    </recommendedName>
</protein>
<feature type="transmembrane region" description="Helical" evidence="1">
    <location>
        <begin position="282"/>
        <end position="302"/>
    </location>
</feature>
<reference evidence="2" key="1">
    <citation type="journal article" date="2015" name="Nature">
        <title>Complex archaea that bridge the gap between prokaryotes and eukaryotes.</title>
        <authorList>
            <person name="Spang A."/>
            <person name="Saw J.H."/>
            <person name="Jorgensen S.L."/>
            <person name="Zaremba-Niedzwiedzka K."/>
            <person name="Martijn J."/>
            <person name="Lind A.E."/>
            <person name="van Eijk R."/>
            <person name="Schleper C."/>
            <person name="Guy L."/>
            <person name="Ettema T.J."/>
        </authorList>
    </citation>
    <scope>NUCLEOTIDE SEQUENCE</scope>
</reference>
<keyword evidence="1" id="KW-0472">Membrane</keyword>
<organism evidence="2">
    <name type="scientific">marine sediment metagenome</name>
    <dbReference type="NCBI Taxonomy" id="412755"/>
    <lineage>
        <taxon>unclassified sequences</taxon>
        <taxon>metagenomes</taxon>
        <taxon>ecological metagenomes</taxon>
    </lineage>
</organism>
<feature type="transmembrane region" description="Helical" evidence="1">
    <location>
        <begin position="182"/>
        <end position="204"/>
    </location>
</feature>
<evidence type="ECO:0008006" key="3">
    <source>
        <dbReference type="Google" id="ProtNLM"/>
    </source>
</evidence>
<feature type="transmembrane region" description="Helical" evidence="1">
    <location>
        <begin position="254"/>
        <end position="275"/>
    </location>
</feature>
<sequence>MSAKQLLAMVAMLAFAGSALAHKASDSFLYVDMDASEVRIDVALRDLALLVPLDANGDQNVTGQELRAQRNLATQTVENAITLTTEQGACQLRGQDWGLSSHSDGPYLAARYRVECPDGELPEQIKYTLLFDRDSLHRGLVEITSGDTRSLTVLSPEQQIVDLTAGPIGAWSTFKTFLYEGIVHLLAGLDHILFLLVLILPATLITREQQDQGKDRSLKSRLLQLTGIVTAFTVAHSITLALSALNIIRLPIAWVEIVIALSIAAAALNVVWPFLGRKTWKLAFAFGLVHGFGFASVLADLTGGISNLAVALAGFNLGVEFGQLGLLIIGFPLLYALAHVKVYQRIVVPLILLGVGAVSLMWVAERASSI</sequence>
<feature type="transmembrane region" description="Helical" evidence="1">
    <location>
        <begin position="225"/>
        <end position="248"/>
    </location>
</feature>
<dbReference type="AlphaFoldDB" id="A0A0F9RTW3"/>
<accession>A0A0F9RTW3</accession>
<dbReference type="InterPro" id="IPR032809">
    <property type="entry name" value="Put_HupE_UreJ"/>
</dbReference>
<gene>
    <name evidence="2" type="ORF">LCGC14_0537620</name>
</gene>
<keyword evidence="1" id="KW-0812">Transmembrane</keyword>
<name>A0A0F9RTW3_9ZZZZ</name>
<feature type="transmembrane region" description="Helical" evidence="1">
    <location>
        <begin position="346"/>
        <end position="364"/>
    </location>
</feature>
<keyword evidence="1" id="KW-1133">Transmembrane helix</keyword>
<proteinExistence type="predicted"/>
<evidence type="ECO:0000313" key="2">
    <source>
        <dbReference type="EMBL" id="KKN59885.1"/>
    </source>
</evidence>
<evidence type="ECO:0000256" key="1">
    <source>
        <dbReference type="SAM" id="Phobius"/>
    </source>
</evidence>